<evidence type="ECO:0000256" key="3">
    <source>
        <dbReference type="PROSITE-ProRule" id="PRU00239"/>
    </source>
</evidence>
<dbReference type="Proteomes" id="UP000694843">
    <property type="component" value="Unplaced"/>
</dbReference>
<evidence type="ECO:0000313" key="6">
    <source>
        <dbReference type="Proteomes" id="UP000694843"/>
    </source>
</evidence>
<dbReference type="PANTHER" id="PTHR10183:SF424">
    <property type="entry name" value="CALPAIN-B-LIKE PROTEIN"/>
    <property type="match status" value="1"/>
</dbReference>
<evidence type="ECO:0000259" key="5">
    <source>
        <dbReference type="PROSITE" id="PS50203"/>
    </source>
</evidence>
<feature type="region of interest" description="Disordered" evidence="4">
    <location>
        <begin position="1"/>
        <end position="34"/>
    </location>
</feature>
<feature type="compositionally biased region" description="Basic and acidic residues" evidence="4">
    <location>
        <begin position="400"/>
        <end position="412"/>
    </location>
</feature>
<feature type="domain" description="Calpain catalytic" evidence="5">
    <location>
        <begin position="497"/>
        <end position="794"/>
    </location>
</feature>
<proteinExistence type="inferred from homology"/>
<dbReference type="Gene3D" id="3.90.70.10">
    <property type="entry name" value="Cysteine proteinases"/>
    <property type="match status" value="1"/>
</dbReference>
<dbReference type="Pfam" id="PF01067">
    <property type="entry name" value="Calpain_III"/>
    <property type="match status" value="1"/>
</dbReference>
<dbReference type="InterPro" id="IPR036213">
    <property type="entry name" value="Calpain_III_sf"/>
</dbReference>
<dbReference type="FunFam" id="3.90.70.10:FF:000114">
    <property type="entry name" value="Calpain a"/>
    <property type="match status" value="1"/>
</dbReference>
<gene>
    <name evidence="7" type="primary">LOC108666628</name>
</gene>
<dbReference type="InterPro" id="IPR022684">
    <property type="entry name" value="Calpain_cysteine_protease"/>
</dbReference>
<dbReference type="Pfam" id="PF00648">
    <property type="entry name" value="Peptidase_C2"/>
    <property type="match status" value="1"/>
</dbReference>
<keyword evidence="3" id="KW-0788">Thiol protease</keyword>
<feature type="active site" evidence="2 3">
    <location>
        <position position="735"/>
    </location>
</feature>
<feature type="region of interest" description="Disordered" evidence="4">
    <location>
        <begin position="233"/>
        <end position="454"/>
    </location>
</feature>
<organism evidence="6 7">
    <name type="scientific">Hyalella azteca</name>
    <name type="common">Amphipod</name>
    <dbReference type="NCBI Taxonomy" id="294128"/>
    <lineage>
        <taxon>Eukaryota</taxon>
        <taxon>Metazoa</taxon>
        <taxon>Ecdysozoa</taxon>
        <taxon>Arthropoda</taxon>
        <taxon>Crustacea</taxon>
        <taxon>Multicrustacea</taxon>
        <taxon>Malacostraca</taxon>
        <taxon>Eumalacostraca</taxon>
        <taxon>Peracarida</taxon>
        <taxon>Amphipoda</taxon>
        <taxon>Senticaudata</taxon>
        <taxon>Talitrida</taxon>
        <taxon>Talitroidea</taxon>
        <taxon>Hyalellidae</taxon>
        <taxon>Hyalella</taxon>
    </lineage>
</organism>
<dbReference type="SUPFAM" id="SSF54001">
    <property type="entry name" value="Cysteine proteinases"/>
    <property type="match status" value="1"/>
</dbReference>
<feature type="compositionally biased region" description="Polar residues" evidence="4">
    <location>
        <begin position="172"/>
        <end position="185"/>
    </location>
</feature>
<dbReference type="GO" id="GO:0004198">
    <property type="term" value="F:calcium-dependent cysteine-type endopeptidase activity"/>
    <property type="evidence" value="ECO:0007669"/>
    <property type="project" value="InterPro"/>
</dbReference>
<dbReference type="PROSITE" id="PS50203">
    <property type="entry name" value="CALPAIN_CAT"/>
    <property type="match status" value="1"/>
</dbReference>
<dbReference type="OrthoDB" id="424753at2759"/>
<dbReference type="SMART" id="SM00230">
    <property type="entry name" value="CysPc"/>
    <property type="match status" value="1"/>
</dbReference>
<feature type="compositionally biased region" description="Polar residues" evidence="4">
    <location>
        <begin position="272"/>
        <end position="298"/>
    </location>
</feature>
<feature type="active site" evidence="2 3">
    <location>
        <position position="711"/>
    </location>
</feature>
<protein>
    <submittedName>
        <fullName evidence="7">Calpain-9 isoform X1</fullName>
    </submittedName>
</protein>
<evidence type="ECO:0000313" key="7">
    <source>
        <dbReference type="RefSeq" id="XP_018009030.1"/>
    </source>
</evidence>
<keyword evidence="6" id="KW-1185">Reference proteome</keyword>
<dbReference type="GO" id="GO:0006508">
    <property type="term" value="P:proteolysis"/>
    <property type="evidence" value="ECO:0007669"/>
    <property type="project" value="UniProtKB-KW"/>
</dbReference>
<dbReference type="GO" id="GO:0005737">
    <property type="term" value="C:cytoplasm"/>
    <property type="evidence" value="ECO:0007669"/>
    <property type="project" value="TreeGrafter"/>
</dbReference>
<feature type="compositionally biased region" description="Basic and acidic residues" evidence="4">
    <location>
        <begin position="233"/>
        <end position="265"/>
    </location>
</feature>
<dbReference type="SUPFAM" id="SSF49758">
    <property type="entry name" value="Calpain large subunit, middle domain (domain III)"/>
    <property type="match status" value="1"/>
</dbReference>
<evidence type="ECO:0000256" key="2">
    <source>
        <dbReference type="PIRSR" id="PIRSR622684-1"/>
    </source>
</evidence>
<feature type="compositionally biased region" description="Basic and acidic residues" evidence="4">
    <location>
        <begin position="329"/>
        <end position="349"/>
    </location>
</feature>
<feature type="compositionally biased region" description="Polar residues" evidence="4">
    <location>
        <begin position="508"/>
        <end position="518"/>
    </location>
</feature>
<evidence type="ECO:0000256" key="1">
    <source>
        <dbReference type="ARBA" id="ARBA00007623"/>
    </source>
</evidence>
<dbReference type="GeneID" id="108666628"/>
<feature type="compositionally biased region" description="Polar residues" evidence="4">
    <location>
        <begin position="367"/>
        <end position="384"/>
    </location>
</feature>
<dbReference type="InterPro" id="IPR022683">
    <property type="entry name" value="Calpain_III"/>
</dbReference>
<dbReference type="Gene3D" id="2.60.120.380">
    <property type="match status" value="1"/>
</dbReference>
<accession>A0A8B7N600</accession>
<evidence type="ECO:0000256" key="4">
    <source>
        <dbReference type="SAM" id="MobiDB-lite"/>
    </source>
</evidence>
<dbReference type="KEGG" id="hazt:108666628"/>
<dbReference type="SUPFAM" id="SSF47473">
    <property type="entry name" value="EF-hand"/>
    <property type="match status" value="1"/>
</dbReference>
<dbReference type="InterPro" id="IPR022682">
    <property type="entry name" value="Calpain_domain_III"/>
</dbReference>
<dbReference type="InterPro" id="IPR038765">
    <property type="entry name" value="Papain-like_cys_pep_sf"/>
</dbReference>
<keyword evidence="3" id="KW-0378">Hydrolase</keyword>
<dbReference type="SMART" id="SM00720">
    <property type="entry name" value="calpain_III"/>
    <property type="match status" value="1"/>
</dbReference>
<dbReference type="PRINTS" id="PR00704">
    <property type="entry name" value="CALPAIN"/>
</dbReference>
<feature type="region of interest" description="Disordered" evidence="4">
    <location>
        <begin position="498"/>
        <end position="518"/>
    </location>
</feature>
<comment type="similarity">
    <text evidence="1">Belongs to the peptidase C2 family.</text>
</comment>
<dbReference type="InterPro" id="IPR001300">
    <property type="entry name" value="Peptidase_C2_calpain_cat"/>
</dbReference>
<keyword evidence="3" id="KW-0645">Protease</keyword>
<feature type="compositionally biased region" description="Basic residues" evidence="4">
    <location>
        <begin position="426"/>
        <end position="438"/>
    </location>
</feature>
<feature type="active site" evidence="2 3">
    <location>
        <position position="553"/>
    </location>
</feature>
<reference evidence="7" key="1">
    <citation type="submission" date="2025-08" db="UniProtKB">
        <authorList>
            <consortium name="RefSeq"/>
        </authorList>
    </citation>
    <scope>IDENTIFICATION</scope>
    <source>
        <tissue evidence="7">Whole organism</tissue>
    </source>
</reference>
<dbReference type="InterPro" id="IPR011992">
    <property type="entry name" value="EF-hand-dom_pair"/>
</dbReference>
<feature type="region of interest" description="Disordered" evidence="4">
    <location>
        <begin position="159"/>
        <end position="190"/>
    </location>
</feature>
<dbReference type="PANTHER" id="PTHR10183">
    <property type="entry name" value="CALPAIN"/>
    <property type="match status" value="1"/>
</dbReference>
<sequence>MAYHAPPLSRHQVTETFGAGDPEKAAPSGHQSSYGLVQRNNIEIRVNRTISTRHRINIVKNESFSRNGGRPLDFLAPGRSFGNFKRCVKYGEDGNEYSEEEVFRNSDLKGSSFVHENGKENVLEAKVSKPKPSRSFLERILGHKKKKTSTAIIDVREHKKDGPVGNGRYPGSSETPVGIQSSSHGSHMAHHDVNKESVIWERLSKGSIFQSPATSSFPGAAISAVPNELKTEVKRIDRGDPRRKALSRSHDRKFDPGLKARRSPERTFNAVPDNSHSQSTRASDRQSSPNLQNSQSISDRNHSESLEGDFSPSRKSRKYRPGDTNPCYKRFDPDHSPRSRRVVHDLNHEIHRKVLKETYDPRLNRNPGLSSHQASIPGSSTHAGPTNPPSFRQYRRVRKDVRDQQGSHEYKSSHTSSGNRRPKDDHHRRRSRRSHRSSRGTTSHRVWANGGLPHKADEKFSTLSRYWSIERSGGSGATASGGSYGRVRQNLRERGQLFQDPDFPASPRSLSPKTKPNQPTIVWLRPHEICARPKFIAEGATRFDVERGEHGDCWLLQAVSTLTLTPKFLDRVVPPDQAFDHTYCGIFRFRFWQFGEWVEVVVDDRLPTNKGRLVYLHSTDPTEFWAALLEKAYAKLYGSYESLQSGFTTRALQDLTGGIVQSFPLSLQEKFLCYQVLNSAVPRSSLLVASINSNKDGGAALQLRNGLVTQHAYSVTGLARVRSKMGVAPLVRLRNPWGAGEWNGPWSERSWEWESLSERDKELLSVRVRNEGEFWMGFDDFIRHFSQLDVVHVGPDDWMNEPALHSKKPWRAVLARRRWRAGYNAGGGPQYADTISHNPQFHVQIPRAGLSKCHVVVSVTQQYETALTASLSALNNSPNNTITNTIASNNGSSAAAEKRRRRVLHPIGFAVYEIPANLSRLTPTFVNNQVPLDVTNYSTARETVTFFTLPPGDYMVVPHTQHPNCEVRFLLRILTDEQSSIWEVNEDNMVFRSMSLSSTEDISKPSRDGRQAVQRLVSKLPAELDATTLHKLLAKNWKFLLLEKPSLELAKSLVMLRDYNISGKLAATDAPPLLLMLQFWRTAFSKFDRGGVGKTSSYALRGALWEAGVTVSNKVLECLVLRFAKNSVLTAEAFVMAMVRLHLAHERYHSIDTKMKGNPLSLEEMILMTIYS</sequence>
<dbReference type="CDD" id="cd00044">
    <property type="entry name" value="CysPc"/>
    <property type="match status" value="1"/>
</dbReference>
<dbReference type="Gene3D" id="1.10.238.10">
    <property type="entry name" value="EF-hand"/>
    <property type="match status" value="1"/>
</dbReference>
<dbReference type="RefSeq" id="XP_018009030.1">
    <property type="nucleotide sequence ID" value="XM_018153541.2"/>
</dbReference>
<dbReference type="AlphaFoldDB" id="A0A8B7N600"/>
<name>A0A8B7N600_HYAAZ</name>